<accession>A0A2X3DX53</accession>
<reference evidence="1 2" key="1">
    <citation type="submission" date="2019-03" db="EMBL/GenBank/DDBJ databases">
        <authorList>
            <consortium name="Pathogen Informatics"/>
        </authorList>
    </citation>
    <scope>NUCLEOTIDE SEQUENCE [LARGE SCALE GENOMIC DNA]</scope>
    <source>
        <strain evidence="1 2">NCTC12993</strain>
    </source>
</reference>
<dbReference type="InterPro" id="IPR007813">
    <property type="entry name" value="PilN"/>
</dbReference>
<dbReference type="EMBL" id="CAADJD010000013">
    <property type="protein sequence ID" value="VFS58921.1"/>
    <property type="molecule type" value="Genomic_DNA"/>
</dbReference>
<proteinExistence type="predicted"/>
<dbReference type="RefSeq" id="WP_061282539.1">
    <property type="nucleotide sequence ID" value="NZ_JAMWJA010000004.1"/>
</dbReference>
<evidence type="ECO:0000313" key="1">
    <source>
        <dbReference type="EMBL" id="VFS58921.1"/>
    </source>
</evidence>
<dbReference type="Pfam" id="PF05137">
    <property type="entry name" value="PilN"/>
    <property type="match status" value="1"/>
</dbReference>
<dbReference type="PANTHER" id="PTHR40278">
    <property type="entry name" value="DNA UTILIZATION PROTEIN HOFN"/>
    <property type="match status" value="1"/>
</dbReference>
<gene>
    <name evidence="1" type="ORF">NCTC12993_01146</name>
</gene>
<dbReference type="InterPro" id="IPR052534">
    <property type="entry name" value="Extracell_DNA_Util/SecSys_Comp"/>
</dbReference>
<protein>
    <submittedName>
        <fullName evidence="1">Uncharacterized protein</fullName>
    </submittedName>
</protein>
<dbReference type="Proteomes" id="UP000401081">
    <property type="component" value="Unassembled WGS sequence"/>
</dbReference>
<keyword evidence="2" id="KW-1185">Reference proteome</keyword>
<evidence type="ECO:0000313" key="2">
    <source>
        <dbReference type="Proteomes" id="UP000401081"/>
    </source>
</evidence>
<name>A0A2X3DX53_KLUCR</name>
<dbReference type="PANTHER" id="PTHR40278:SF1">
    <property type="entry name" value="DNA UTILIZATION PROTEIN HOFN"/>
    <property type="match status" value="1"/>
</dbReference>
<dbReference type="OrthoDB" id="6561867at2"/>
<sequence>MVISPSVNFLPWRRIQFHRCLQRWGLRVCMSWLICGGMAFYAAGYWQAERQVSEIHRLAERQIHQQLVRRDQQLKANAQQRARAQKRRAMKEATQAWSPRLFALSKQLPQQAWLNALSYRRGTLSLTGVLTQFSALSVLEQELQRVSGFMPGKAGKIHRGSDGFWQFQYQLSEAVHNAAP</sequence>
<dbReference type="AlphaFoldDB" id="A0A2X3DX53"/>
<organism evidence="1 2">
    <name type="scientific">Kluyvera cryocrescens</name>
    <name type="common">Kluyvera citrophila</name>
    <dbReference type="NCBI Taxonomy" id="580"/>
    <lineage>
        <taxon>Bacteria</taxon>
        <taxon>Pseudomonadati</taxon>
        <taxon>Pseudomonadota</taxon>
        <taxon>Gammaproteobacteria</taxon>
        <taxon>Enterobacterales</taxon>
        <taxon>Enterobacteriaceae</taxon>
        <taxon>Kluyvera</taxon>
    </lineage>
</organism>